<protein>
    <recommendedName>
        <fullName evidence="1">Thioredoxin domain-containing protein</fullName>
    </recommendedName>
</protein>
<organism evidence="2 3">
    <name type="scientific">Flavihumibacter petaseus NBRC 106054</name>
    <dbReference type="NCBI Taxonomy" id="1220578"/>
    <lineage>
        <taxon>Bacteria</taxon>
        <taxon>Pseudomonadati</taxon>
        <taxon>Bacteroidota</taxon>
        <taxon>Chitinophagia</taxon>
        <taxon>Chitinophagales</taxon>
        <taxon>Chitinophagaceae</taxon>
        <taxon>Flavihumibacter</taxon>
    </lineage>
</organism>
<evidence type="ECO:0000313" key="3">
    <source>
        <dbReference type="Proteomes" id="UP000033121"/>
    </source>
</evidence>
<proteinExistence type="predicted"/>
<dbReference type="InterPro" id="IPR036249">
    <property type="entry name" value="Thioredoxin-like_sf"/>
</dbReference>
<dbReference type="Pfam" id="PF00578">
    <property type="entry name" value="AhpC-TSA"/>
    <property type="match status" value="1"/>
</dbReference>
<evidence type="ECO:0000313" key="2">
    <source>
        <dbReference type="EMBL" id="GAO42928.1"/>
    </source>
</evidence>
<dbReference type="GO" id="GO:0016209">
    <property type="term" value="F:antioxidant activity"/>
    <property type="evidence" value="ECO:0007669"/>
    <property type="project" value="InterPro"/>
</dbReference>
<dbReference type="SUPFAM" id="SSF52833">
    <property type="entry name" value="Thioredoxin-like"/>
    <property type="match status" value="1"/>
</dbReference>
<dbReference type="STRING" id="1220578.FPE01S_02_00330"/>
<dbReference type="GO" id="GO:0016491">
    <property type="term" value="F:oxidoreductase activity"/>
    <property type="evidence" value="ECO:0007669"/>
    <property type="project" value="InterPro"/>
</dbReference>
<comment type="caution">
    <text evidence="2">The sequence shown here is derived from an EMBL/GenBank/DDBJ whole genome shotgun (WGS) entry which is preliminary data.</text>
</comment>
<accession>A0A0E9MZI3</accession>
<dbReference type="RefSeq" id="WP_046368894.1">
    <property type="nucleotide sequence ID" value="NZ_BBWV01000002.1"/>
</dbReference>
<gene>
    <name evidence="2" type="ORF">FPE01S_02_00330</name>
</gene>
<dbReference type="OrthoDB" id="662072at2"/>
<dbReference type="InterPro" id="IPR000866">
    <property type="entry name" value="AhpC/TSA"/>
</dbReference>
<dbReference type="AlphaFoldDB" id="A0A0E9MZI3"/>
<name>A0A0E9MZI3_9BACT</name>
<reference evidence="2 3" key="1">
    <citation type="submission" date="2015-04" db="EMBL/GenBank/DDBJ databases">
        <title>Whole genome shotgun sequence of Flavihumibacter petaseus NBRC 106054.</title>
        <authorList>
            <person name="Miyazawa S."/>
            <person name="Hosoyama A."/>
            <person name="Hashimoto M."/>
            <person name="Noguchi M."/>
            <person name="Tsuchikane K."/>
            <person name="Ohji S."/>
            <person name="Yamazoe A."/>
            <person name="Ichikawa N."/>
            <person name="Kimura A."/>
            <person name="Fujita N."/>
        </authorList>
    </citation>
    <scope>NUCLEOTIDE SEQUENCE [LARGE SCALE GENOMIC DNA]</scope>
    <source>
        <strain evidence="2 3">NBRC 106054</strain>
    </source>
</reference>
<feature type="domain" description="Thioredoxin" evidence="1">
    <location>
        <begin position="37"/>
        <end position="174"/>
    </location>
</feature>
<dbReference type="PROSITE" id="PS51352">
    <property type="entry name" value="THIOREDOXIN_2"/>
    <property type="match status" value="1"/>
</dbReference>
<dbReference type="EMBL" id="BBWV01000002">
    <property type="protein sequence ID" value="GAO42928.1"/>
    <property type="molecule type" value="Genomic_DNA"/>
</dbReference>
<sequence>MKVNHPYLRFTLSLLFLFLFAGTVKLFAQTDSVPPPFKRYPTVPPFELLGLDGKKINRDNLANRSGTLIMFFSPDCHHCQQQVDWLKEQLPAFEKYNLVLATYQPIEELQAFYDKYQMSAWKNLYIGRDEKFFMPPYFRIGNLPFLALYDRKGKLLTSFEGTTEIKKVLDGFKH</sequence>
<keyword evidence="3" id="KW-1185">Reference proteome</keyword>
<dbReference type="Gene3D" id="3.40.30.10">
    <property type="entry name" value="Glutaredoxin"/>
    <property type="match status" value="1"/>
</dbReference>
<evidence type="ECO:0000259" key="1">
    <source>
        <dbReference type="PROSITE" id="PS51352"/>
    </source>
</evidence>
<dbReference type="InterPro" id="IPR013766">
    <property type="entry name" value="Thioredoxin_domain"/>
</dbReference>
<dbReference type="Proteomes" id="UP000033121">
    <property type="component" value="Unassembled WGS sequence"/>
</dbReference>